<dbReference type="EMBL" id="WIXE01023760">
    <property type="protein sequence ID" value="KAK5966191.1"/>
    <property type="molecule type" value="Genomic_DNA"/>
</dbReference>
<dbReference type="GO" id="GO:0030660">
    <property type="term" value="C:Golgi-associated vesicle membrane"/>
    <property type="evidence" value="ECO:0007669"/>
    <property type="project" value="TreeGrafter"/>
</dbReference>
<evidence type="ECO:0000256" key="1">
    <source>
        <dbReference type="ARBA" id="ARBA00004127"/>
    </source>
</evidence>
<keyword evidence="4" id="KW-0378">Hydrolase</keyword>
<keyword evidence="9" id="KW-1185">Reference proteome</keyword>
<evidence type="ECO:0000256" key="4">
    <source>
        <dbReference type="ARBA" id="ARBA00022801"/>
    </source>
</evidence>
<comment type="similarity">
    <text evidence="2">Belongs to the peptidase A22B family.</text>
</comment>
<feature type="transmembrane region" description="Helical" evidence="7">
    <location>
        <begin position="232"/>
        <end position="254"/>
    </location>
</feature>
<dbReference type="Pfam" id="PF04258">
    <property type="entry name" value="Peptidase_A22B"/>
    <property type="match status" value="1"/>
</dbReference>
<dbReference type="PANTHER" id="PTHR12174:SF103">
    <property type="entry name" value="INTRAMEMBRANE PROTEASE (IMPAS) FAMILY"/>
    <property type="match status" value="1"/>
</dbReference>
<dbReference type="GO" id="GO:0042500">
    <property type="term" value="F:aspartic endopeptidase activity, intramembrane cleaving"/>
    <property type="evidence" value="ECO:0007669"/>
    <property type="project" value="InterPro"/>
</dbReference>
<evidence type="ECO:0000313" key="9">
    <source>
        <dbReference type="Proteomes" id="UP001331761"/>
    </source>
</evidence>
<keyword evidence="3 7" id="KW-0812">Transmembrane</keyword>
<evidence type="ECO:0000256" key="5">
    <source>
        <dbReference type="ARBA" id="ARBA00022989"/>
    </source>
</evidence>
<proteinExistence type="inferred from homology"/>
<dbReference type="GO" id="GO:0098554">
    <property type="term" value="C:cytoplasmic side of endoplasmic reticulum membrane"/>
    <property type="evidence" value="ECO:0007669"/>
    <property type="project" value="TreeGrafter"/>
</dbReference>
<keyword evidence="5 7" id="KW-1133">Transmembrane helix</keyword>
<dbReference type="InterPro" id="IPR006639">
    <property type="entry name" value="Preselin/SPP"/>
</dbReference>
<feature type="transmembrane region" description="Helical" evidence="7">
    <location>
        <begin position="295"/>
        <end position="314"/>
    </location>
</feature>
<dbReference type="InterPro" id="IPR007369">
    <property type="entry name" value="Peptidase_A22B_SPP"/>
</dbReference>
<dbReference type="GO" id="GO:0098553">
    <property type="term" value="C:lumenal side of endoplasmic reticulum membrane"/>
    <property type="evidence" value="ECO:0007669"/>
    <property type="project" value="TreeGrafter"/>
</dbReference>
<feature type="transmembrane region" description="Helical" evidence="7">
    <location>
        <begin position="347"/>
        <end position="369"/>
    </location>
</feature>
<evidence type="ECO:0000313" key="8">
    <source>
        <dbReference type="EMBL" id="KAK5966191.1"/>
    </source>
</evidence>
<comment type="caution">
    <text evidence="8">The sequence shown here is derived from an EMBL/GenBank/DDBJ whole genome shotgun (WGS) entry which is preliminary data.</text>
</comment>
<name>A0AAN8EQD9_TRICO</name>
<dbReference type="Proteomes" id="UP001331761">
    <property type="component" value="Unassembled WGS sequence"/>
</dbReference>
<accession>A0AAN8EQD9</accession>
<reference evidence="8 9" key="1">
    <citation type="submission" date="2019-10" db="EMBL/GenBank/DDBJ databases">
        <title>Assembly and Annotation for the nematode Trichostrongylus colubriformis.</title>
        <authorList>
            <person name="Martin J."/>
        </authorList>
    </citation>
    <scope>NUCLEOTIDE SEQUENCE [LARGE SCALE GENOMIC DNA]</scope>
    <source>
        <strain evidence="8">G859</strain>
        <tissue evidence="8">Whole worm</tissue>
    </source>
</reference>
<feature type="non-terminal residue" evidence="8">
    <location>
        <position position="1"/>
    </location>
</feature>
<evidence type="ECO:0000256" key="6">
    <source>
        <dbReference type="ARBA" id="ARBA00023136"/>
    </source>
</evidence>
<evidence type="ECO:0000256" key="3">
    <source>
        <dbReference type="ARBA" id="ARBA00022692"/>
    </source>
</evidence>
<comment type="subcellular location">
    <subcellularLocation>
        <location evidence="1">Endomembrane system</location>
        <topology evidence="1">Multi-pass membrane protein</topology>
    </subcellularLocation>
</comment>
<gene>
    <name evidence="8" type="ORF">GCK32_010018</name>
</gene>
<evidence type="ECO:0000256" key="2">
    <source>
        <dbReference type="ARBA" id="ARBA00006859"/>
    </source>
</evidence>
<protein>
    <submittedName>
        <fullName evidence="8">Uncharacterized protein</fullName>
    </submittedName>
</protein>
<dbReference type="GO" id="GO:0005765">
    <property type="term" value="C:lysosomal membrane"/>
    <property type="evidence" value="ECO:0007669"/>
    <property type="project" value="TreeGrafter"/>
</dbReference>
<sequence>SFVFLSARNRDTGDEVQVCATYQQYRIAQIAPDVESAEPVGLSFWRGRYNETRICPLPSGHEETIRYNGTAVPILYRIDDDGTECTHNYSKGKPNHQNAGQFEVSELEKYGAKIAILLVEKGRSFMSKGRDYLFSDFYDPYINITEAIPTFFLYVHVFQKEIMGLATNRNTSQIELRFHRPSLEVAVVLLSTVIMWLLAVGCIVGGALWAFFRHKAGKDTLAVNAANADVNNAINILPIVLLVFFVAIMVIAYFFRDILAFILNVWMIIVGWSCLYTCTTAVLSYVPLGGWLQSAIHFTICMLSLGVNIIRFIYRRSPYAFILTDVINVTLCLDVATSFRLPNVQCITVVMIFMFVYDVLMVFGTPFFMTRGCSLMDELVSGIPCSSENTEPYPVAPIDTPIPEPFPFIMQVPFVDPMVSCVDLDVEKGFKLSILGLGDIIIPGILVTHCCVMNGFSEYNRIFYGVLCSIGL</sequence>
<feature type="transmembrane region" description="Helical" evidence="7">
    <location>
        <begin position="185"/>
        <end position="212"/>
    </location>
</feature>
<dbReference type="GO" id="GO:0033619">
    <property type="term" value="P:membrane protein proteolysis"/>
    <property type="evidence" value="ECO:0007669"/>
    <property type="project" value="TreeGrafter"/>
</dbReference>
<keyword evidence="6 7" id="KW-0472">Membrane</keyword>
<dbReference type="SMART" id="SM00730">
    <property type="entry name" value="PSN"/>
    <property type="match status" value="1"/>
</dbReference>
<evidence type="ECO:0000256" key="7">
    <source>
        <dbReference type="SAM" id="Phobius"/>
    </source>
</evidence>
<feature type="transmembrane region" description="Helical" evidence="7">
    <location>
        <begin position="261"/>
        <end position="283"/>
    </location>
</feature>
<organism evidence="8 9">
    <name type="scientific">Trichostrongylus colubriformis</name>
    <name type="common">Black scour worm</name>
    <dbReference type="NCBI Taxonomy" id="6319"/>
    <lineage>
        <taxon>Eukaryota</taxon>
        <taxon>Metazoa</taxon>
        <taxon>Ecdysozoa</taxon>
        <taxon>Nematoda</taxon>
        <taxon>Chromadorea</taxon>
        <taxon>Rhabditida</taxon>
        <taxon>Rhabditina</taxon>
        <taxon>Rhabditomorpha</taxon>
        <taxon>Strongyloidea</taxon>
        <taxon>Trichostrongylidae</taxon>
        <taxon>Trichostrongylus</taxon>
    </lineage>
</organism>
<dbReference type="PANTHER" id="PTHR12174">
    <property type="entry name" value="SIGNAL PEPTIDE PEPTIDASE"/>
    <property type="match status" value="1"/>
</dbReference>
<dbReference type="AlphaFoldDB" id="A0AAN8EQD9"/>